<protein>
    <recommendedName>
        <fullName evidence="2">2'-5' RNA ligase</fullName>
    </recommendedName>
</protein>
<dbReference type="EMBL" id="AP019376">
    <property type="protein sequence ID" value="BBH88830.1"/>
    <property type="molecule type" value="Genomic_DNA"/>
</dbReference>
<name>A0A455SMF5_9CHLR</name>
<accession>A0A455SMF5</accession>
<dbReference type="Gene3D" id="3.90.1140.10">
    <property type="entry name" value="Cyclic phosphodiesterase"/>
    <property type="match status" value="1"/>
</dbReference>
<gene>
    <name evidence="1" type="ORF">KTC_35810</name>
</gene>
<evidence type="ECO:0000313" key="1">
    <source>
        <dbReference type="EMBL" id="BBH88830.1"/>
    </source>
</evidence>
<proteinExistence type="predicted"/>
<evidence type="ECO:0008006" key="2">
    <source>
        <dbReference type="Google" id="ProtNLM"/>
    </source>
</evidence>
<organism evidence="1">
    <name type="scientific">Thermosporothrix sp. COM3</name>
    <dbReference type="NCBI Taxonomy" id="2490863"/>
    <lineage>
        <taxon>Bacteria</taxon>
        <taxon>Bacillati</taxon>
        <taxon>Chloroflexota</taxon>
        <taxon>Ktedonobacteria</taxon>
        <taxon>Ktedonobacterales</taxon>
        <taxon>Thermosporotrichaceae</taxon>
        <taxon>Thermosporothrix</taxon>
    </lineage>
</organism>
<sequence length="181" mass="20807">MHGIVSLLDGTIDHSLQKLGAELCAATGLTHRFETIRPYIPYYVSCTYNWEQLERYLHECASSHSAFVIQTAGLCIFAGPTPCLSIAIVRSPQLARFQQCLWKTFLRISEHPPLDYHPEHWIPRIEIPLPELDEDKLARVLPCITKQNFRWELEIAHIAVLDIEAPELKVLFQLPLQRPVE</sequence>
<reference evidence="1" key="1">
    <citation type="submission" date="2018-12" db="EMBL/GenBank/DDBJ databases">
        <title>Novel natural products biosynthetic potential of the class Ktedonobacteria.</title>
        <authorList>
            <person name="Zheng Y."/>
            <person name="Saitou A."/>
            <person name="Wang C.M."/>
            <person name="Toyoda A."/>
            <person name="Minakuchi Y."/>
            <person name="Sekiguchi Y."/>
            <person name="Ueda K."/>
            <person name="Takano H."/>
            <person name="Sakai Y."/>
            <person name="Yokota A."/>
            <person name="Yabe S."/>
        </authorList>
    </citation>
    <scope>NUCLEOTIDE SEQUENCE</scope>
    <source>
        <strain evidence="1">COM3</strain>
    </source>
</reference>
<dbReference type="InterPro" id="IPR009097">
    <property type="entry name" value="Cyclic_Pdiesterase"/>
</dbReference>
<dbReference type="AlphaFoldDB" id="A0A455SMF5"/>
<dbReference type="SUPFAM" id="SSF55144">
    <property type="entry name" value="LigT-like"/>
    <property type="match status" value="1"/>
</dbReference>